<protein>
    <recommendedName>
        <fullName evidence="8">DUF92 domain-containing protein</fullName>
    </recommendedName>
</protein>
<organism evidence="7">
    <name type="scientific">marine metagenome</name>
    <dbReference type="NCBI Taxonomy" id="408172"/>
    <lineage>
        <taxon>unclassified sequences</taxon>
        <taxon>metagenomes</taxon>
        <taxon>ecological metagenomes</taxon>
    </lineage>
</organism>
<evidence type="ECO:0000256" key="6">
    <source>
        <dbReference type="SAM" id="Phobius"/>
    </source>
</evidence>
<keyword evidence="3 6" id="KW-0812">Transmembrane</keyword>
<gene>
    <name evidence="7" type="ORF">METZ01_LOCUS30524</name>
</gene>
<feature type="transmembrane region" description="Helical" evidence="6">
    <location>
        <begin position="237"/>
        <end position="253"/>
    </location>
</feature>
<feature type="transmembrane region" description="Helical" evidence="6">
    <location>
        <begin position="468"/>
        <end position="486"/>
    </location>
</feature>
<comment type="similarity">
    <text evidence="2">Belongs to the TMEM19 family.</text>
</comment>
<evidence type="ECO:0000313" key="7">
    <source>
        <dbReference type="EMBL" id="SUZ77670.1"/>
    </source>
</evidence>
<feature type="transmembrane region" description="Helical" evidence="6">
    <location>
        <begin position="383"/>
        <end position="403"/>
    </location>
</feature>
<feature type="transmembrane region" description="Helical" evidence="6">
    <location>
        <begin position="284"/>
        <end position="301"/>
    </location>
</feature>
<dbReference type="Pfam" id="PF01940">
    <property type="entry name" value="DUF92"/>
    <property type="match status" value="1"/>
</dbReference>
<dbReference type="AlphaFoldDB" id="A0A381QFB7"/>
<evidence type="ECO:0000256" key="3">
    <source>
        <dbReference type="ARBA" id="ARBA00022692"/>
    </source>
</evidence>
<feature type="transmembrane region" description="Helical" evidence="6">
    <location>
        <begin position="189"/>
        <end position="207"/>
    </location>
</feature>
<feature type="transmembrane region" description="Helical" evidence="6">
    <location>
        <begin position="317"/>
        <end position="335"/>
    </location>
</feature>
<evidence type="ECO:0000256" key="2">
    <source>
        <dbReference type="ARBA" id="ARBA00009012"/>
    </source>
</evidence>
<feature type="transmembrane region" description="Helical" evidence="6">
    <location>
        <begin position="163"/>
        <end position="183"/>
    </location>
</feature>
<keyword evidence="5 6" id="KW-0472">Membrane</keyword>
<dbReference type="GO" id="GO:0016020">
    <property type="term" value="C:membrane"/>
    <property type="evidence" value="ECO:0007669"/>
    <property type="project" value="UniProtKB-SubCell"/>
</dbReference>
<accession>A0A381QFB7</accession>
<evidence type="ECO:0000256" key="4">
    <source>
        <dbReference type="ARBA" id="ARBA00022989"/>
    </source>
</evidence>
<feature type="transmembrane region" description="Helical" evidence="6">
    <location>
        <begin position="124"/>
        <end position="142"/>
    </location>
</feature>
<feature type="transmembrane region" description="Helical" evidence="6">
    <location>
        <begin position="260"/>
        <end position="278"/>
    </location>
</feature>
<evidence type="ECO:0000256" key="5">
    <source>
        <dbReference type="ARBA" id="ARBA00023136"/>
    </source>
</evidence>
<dbReference type="InterPro" id="IPR002794">
    <property type="entry name" value="DUF92_TMEM19"/>
</dbReference>
<evidence type="ECO:0000256" key="1">
    <source>
        <dbReference type="ARBA" id="ARBA00004141"/>
    </source>
</evidence>
<feature type="transmembrane region" description="Helical" evidence="6">
    <location>
        <begin position="214"/>
        <end position="231"/>
    </location>
</feature>
<evidence type="ECO:0008006" key="8">
    <source>
        <dbReference type="Google" id="ProtNLM"/>
    </source>
</evidence>
<feature type="transmembrane region" description="Helical" evidence="6">
    <location>
        <begin position="70"/>
        <end position="87"/>
    </location>
</feature>
<reference evidence="7" key="1">
    <citation type="submission" date="2018-05" db="EMBL/GenBank/DDBJ databases">
        <authorList>
            <person name="Lanie J.A."/>
            <person name="Ng W.-L."/>
            <person name="Kazmierczak K.M."/>
            <person name="Andrzejewski T.M."/>
            <person name="Davidsen T.M."/>
            <person name="Wayne K.J."/>
            <person name="Tettelin H."/>
            <person name="Glass J.I."/>
            <person name="Rusch D."/>
            <person name="Podicherti R."/>
            <person name="Tsui H.-C.T."/>
            <person name="Winkler M.E."/>
        </authorList>
    </citation>
    <scope>NUCLEOTIDE SEQUENCE</scope>
</reference>
<comment type="subcellular location">
    <subcellularLocation>
        <location evidence="1">Membrane</location>
        <topology evidence="1">Multi-pass membrane protein</topology>
    </subcellularLocation>
</comment>
<name>A0A381QFB7_9ZZZZ</name>
<keyword evidence="4 6" id="KW-1133">Transmembrane helix</keyword>
<feature type="transmembrane region" description="Helical" evidence="6">
    <location>
        <begin position="410"/>
        <end position="430"/>
    </location>
</feature>
<feature type="transmembrane region" description="Helical" evidence="6">
    <location>
        <begin position="99"/>
        <end position="118"/>
    </location>
</feature>
<sequence length="487" mass="54484">MMNNIFIDLVTNEWYLFLLFFISIIILISLSELSLRKKIWSTHANRIIIHITVGIAVSLTPHIFTTSLQPALLALIFFLINLISYKNKMLNSFHSIGRVSYGTIFFPLSFLLIAIPFWDYPIHITISLMLLAIADPIAAIVGENINRPVSYTILTDKKTVQGSAAMFICSMIIIFILSNYFFHDWNLDFQIVAAICIGLAVTMAEAISYKGSDNLTIPIIAFLFIELFNQINKNGLIIDYFLFVALIFLILFISYKRKYLSISGFIGAVIMAILLYGFGGSSYIYPLVVFFIISSILSHFKKDKFEIKKSNRNISQVYANGGVALFICIINYFYYHDLMYPCFLASVAAANSDTWGTELGIISNKTPIDIISRREIAPGTSGGITLIGTIGSILGSLVIGLVGHFFYISFNLLLLVIISGFLSSIIDSILGSTVQARYISADGFIITEKYKKSFYLFTGSNKINNDVVNLYCTLSGPFIFLLLFSII</sequence>
<proteinExistence type="inferred from homology"/>
<dbReference type="EMBL" id="UINC01001326">
    <property type="protein sequence ID" value="SUZ77670.1"/>
    <property type="molecule type" value="Genomic_DNA"/>
</dbReference>
<dbReference type="PANTHER" id="PTHR13353:SF5">
    <property type="entry name" value="TRANSMEMBRANE PROTEIN 19"/>
    <property type="match status" value="1"/>
</dbReference>
<feature type="transmembrane region" description="Helical" evidence="6">
    <location>
        <begin position="47"/>
        <end position="64"/>
    </location>
</feature>
<dbReference type="PANTHER" id="PTHR13353">
    <property type="entry name" value="TRANSMEMBRANE PROTEIN 19"/>
    <property type="match status" value="1"/>
</dbReference>
<feature type="transmembrane region" description="Helical" evidence="6">
    <location>
        <begin position="14"/>
        <end position="35"/>
    </location>
</feature>